<evidence type="ECO:0008006" key="4">
    <source>
        <dbReference type="Google" id="ProtNLM"/>
    </source>
</evidence>
<accession>A0A0U3EAT3</accession>
<sequence length="273" mass="31027">MKPRMPEGTRYLRSDGTPSKLSRKHKEEKWISYVKEPEEVHSPQANLRSIILELLNSRTISNVILADGDKYVGIARLPKIAASIALWHERDTPIYEIFLEPVKRVEEKVTPIDGEMSDKEVRELIKNEPLIDLYPVVEEGKVVASLPIREILATRVSDLPAIQLGELALELPRANTLGEALMLMDEKVFPIVLVGDKVLKARDVLMKIWEERRNPIGEVSFDGLLKEPHIISENVTLKEVIELIKPETDDGILISVKGEVRYVPWSLIFSQMI</sequence>
<dbReference type="InterPro" id="IPR046342">
    <property type="entry name" value="CBS_dom_sf"/>
</dbReference>
<dbReference type="OrthoDB" id="382744at2157"/>
<dbReference type="STRING" id="940295.EYM_03055"/>
<dbReference type="EMBL" id="CP006867">
    <property type="protein sequence ID" value="ALU12382.1"/>
    <property type="molecule type" value="Genomic_DNA"/>
</dbReference>
<dbReference type="AlphaFoldDB" id="A0A0U3EAT3"/>
<protein>
    <recommendedName>
        <fullName evidence="4">CBS domain-containing protein</fullName>
    </recommendedName>
</protein>
<dbReference type="KEGG" id="iis:EYM_03055"/>
<keyword evidence="3" id="KW-1185">Reference proteome</keyword>
<dbReference type="Proteomes" id="UP000060778">
    <property type="component" value="Chromosome"/>
</dbReference>
<gene>
    <name evidence="2" type="ORF">EYM_03055</name>
</gene>
<evidence type="ECO:0000256" key="1">
    <source>
        <dbReference type="SAM" id="MobiDB-lite"/>
    </source>
</evidence>
<dbReference type="RefSeq" id="WP_075049601.1">
    <property type="nucleotide sequence ID" value="NZ_CP006867.1"/>
</dbReference>
<name>A0A0U3EAT3_9CREN</name>
<organism evidence="2 3">
    <name type="scientific">Ignicoccus islandicus DSM 13165</name>
    <dbReference type="NCBI Taxonomy" id="940295"/>
    <lineage>
        <taxon>Archaea</taxon>
        <taxon>Thermoproteota</taxon>
        <taxon>Thermoprotei</taxon>
        <taxon>Desulfurococcales</taxon>
        <taxon>Desulfurococcaceae</taxon>
        <taxon>Ignicoccus</taxon>
    </lineage>
</organism>
<dbReference type="GeneID" id="30680004"/>
<feature type="region of interest" description="Disordered" evidence="1">
    <location>
        <begin position="1"/>
        <end position="25"/>
    </location>
</feature>
<evidence type="ECO:0000313" key="3">
    <source>
        <dbReference type="Proteomes" id="UP000060778"/>
    </source>
</evidence>
<dbReference type="SUPFAM" id="SSF54631">
    <property type="entry name" value="CBS-domain pair"/>
    <property type="match status" value="1"/>
</dbReference>
<proteinExistence type="predicted"/>
<feature type="compositionally biased region" description="Basic and acidic residues" evidence="1">
    <location>
        <begin position="1"/>
        <end position="13"/>
    </location>
</feature>
<reference evidence="2 3" key="1">
    <citation type="submission" date="2013-11" db="EMBL/GenBank/DDBJ databases">
        <title>Comparative genomics of Ignicoccus.</title>
        <authorList>
            <person name="Podar M."/>
        </authorList>
    </citation>
    <scope>NUCLEOTIDE SEQUENCE [LARGE SCALE GENOMIC DNA]</scope>
    <source>
        <strain evidence="2 3">DSM 13165</strain>
    </source>
</reference>
<evidence type="ECO:0000313" key="2">
    <source>
        <dbReference type="EMBL" id="ALU12382.1"/>
    </source>
</evidence>